<reference evidence="2 3" key="2">
    <citation type="journal article" date="2017" name="Front. Plant Sci.">
        <title>Gene Classification and Mining of Molecular Markers Useful in Red Clover (Trifolium pratense) Breeding.</title>
        <authorList>
            <person name="Istvanek J."/>
            <person name="Dluhosova J."/>
            <person name="Dluhos P."/>
            <person name="Patkova L."/>
            <person name="Nedelnik J."/>
            <person name="Repkova J."/>
        </authorList>
    </citation>
    <scope>NUCLEOTIDE SEQUENCE [LARGE SCALE GENOMIC DNA]</scope>
    <source>
        <strain evidence="3">cv. Tatra</strain>
        <tissue evidence="2">Young leaves</tissue>
    </source>
</reference>
<accession>A0A2K3PDG6</accession>
<evidence type="ECO:0000313" key="3">
    <source>
        <dbReference type="Proteomes" id="UP000236291"/>
    </source>
</evidence>
<dbReference type="OrthoDB" id="781564at2759"/>
<protein>
    <submittedName>
        <fullName evidence="2">Uncharacterized protein</fullName>
    </submittedName>
</protein>
<comment type="caution">
    <text evidence="2">The sequence shown here is derived from an EMBL/GenBank/DDBJ whole genome shotgun (WGS) entry which is preliminary data.</text>
</comment>
<organism evidence="2 3">
    <name type="scientific">Trifolium pratense</name>
    <name type="common">Red clover</name>
    <dbReference type="NCBI Taxonomy" id="57577"/>
    <lineage>
        <taxon>Eukaryota</taxon>
        <taxon>Viridiplantae</taxon>
        <taxon>Streptophyta</taxon>
        <taxon>Embryophyta</taxon>
        <taxon>Tracheophyta</taxon>
        <taxon>Spermatophyta</taxon>
        <taxon>Magnoliopsida</taxon>
        <taxon>eudicotyledons</taxon>
        <taxon>Gunneridae</taxon>
        <taxon>Pentapetalae</taxon>
        <taxon>rosids</taxon>
        <taxon>fabids</taxon>
        <taxon>Fabales</taxon>
        <taxon>Fabaceae</taxon>
        <taxon>Papilionoideae</taxon>
        <taxon>50 kb inversion clade</taxon>
        <taxon>NPAAA clade</taxon>
        <taxon>Hologalegina</taxon>
        <taxon>IRL clade</taxon>
        <taxon>Trifolieae</taxon>
        <taxon>Trifolium</taxon>
    </lineage>
</organism>
<evidence type="ECO:0000256" key="1">
    <source>
        <dbReference type="SAM" id="MobiDB-lite"/>
    </source>
</evidence>
<gene>
    <name evidence="2" type="ORF">L195_g009986</name>
</gene>
<dbReference type="Gramene" id="Tp57577_TGAC_v2_mRNA39098">
    <property type="protein sequence ID" value="Tp57577_TGAC_v2_mRNA39098"/>
    <property type="gene ID" value="Tp57577_TGAC_v2_gene37820"/>
</dbReference>
<dbReference type="PANTHER" id="PTHR36045">
    <property type="entry name" value="OS04G0558500 PROTEIN"/>
    <property type="match status" value="1"/>
</dbReference>
<proteinExistence type="predicted"/>
<feature type="compositionally biased region" description="Polar residues" evidence="1">
    <location>
        <begin position="54"/>
        <end position="65"/>
    </location>
</feature>
<sequence>MAPEECEEDLDSEIEKLEFHLKEMGQKILEHRATLPDHLKSTFLSVLNSQRPFLPQLNSGASEQNISREESSSEPEDPEAAEKLKLVQEKISSNCSAMPIVLKRMKDCIAKFDKLDSYNPAYIHQDFKRKKTG</sequence>
<dbReference type="ExpressionAtlas" id="A0A2K3PDG6">
    <property type="expression patterns" value="baseline"/>
</dbReference>
<evidence type="ECO:0000313" key="2">
    <source>
        <dbReference type="EMBL" id="PNY13333.1"/>
    </source>
</evidence>
<dbReference type="EMBL" id="ASHM01005996">
    <property type="protein sequence ID" value="PNY13333.1"/>
    <property type="molecule type" value="Genomic_DNA"/>
</dbReference>
<feature type="region of interest" description="Disordered" evidence="1">
    <location>
        <begin position="54"/>
        <end position="82"/>
    </location>
</feature>
<dbReference type="STRING" id="57577.A0A2K3PDG6"/>
<name>A0A2K3PDG6_TRIPR</name>
<dbReference type="AlphaFoldDB" id="A0A2K3PDG6"/>
<dbReference type="Proteomes" id="UP000236291">
    <property type="component" value="Unassembled WGS sequence"/>
</dbReference>
<reference evidence="2 3" key="1">
    <citation type="journal article" date="2014" name="Am. J. Bot.">
        <title>Genome assembly and annotation for red clover (Trifolium pratense; Fabaceae).</title>
        <authorList>
            <person name="Istvanek J."/>
            <person name="Jaros M."/>
            <person name="Krenek A."/>
            <person name="Repkova J."/>
        </authorList>
    </citation>
    <scope>NUCLEOTIDE SEQUENCE [LARGE SCALE GENOMIC DNA]</scope>
    <source>
        <strain evidence="3">cv. Tatra</strain>
        <tissue evidence="2">Young leaves</tissue>
    </source>
</reference>
<dbReference type="PANTHER" id="PTHR36045:SF2">
    <property type="entry name" value="OS04G0558500 PROTEIN"/>
    <property type="match status" value="1"/>
</dbReference>